<name>A0A849AJH0_9MICO</name>
<accession>A0A849AJH0</accession>
<dbReference type="PANTHER" id="PTHR35176">
    <property type="entry name" value="HEME OXYGENASE HI_0854-RELATED"/>
    <property type="match status" value="1"/>
</dbReference>
<evidence type="ECO:0000313" key="4">
    <source>
        <dbReference type="Proteomes" id="UP000557772"/>
    </source>
</evidence>
<keyword evidence="1" id="KW-0560">Oxidoreductase</keyword>
<comment type="caution">
    <text evidence="3">The sequence shown here is derived from an EMBL/GenBank/DDBJ whole genome shotgun (WGS) entry which is preliminary data.</text>
</comment>
<protein>
    <submittedName>
        <fullName evidence="3">Pyridoxamine 5-phosphate oxidase</fullName>
    </submittedName>
</protein>
<dbReference type="EMBL" id="JABENB010000001">
    <property type="protein sequence ID" value="NNG39676.1"/>
    <property type="molecule type" value="Genomic_DNA"/>
</dbReference>
<dbReference type="Proteomes" id="UP000557772">
    <property type="component" value="Unassembled WGS sequence"/>
</dbReference>
<dbReference type="InterPro" id="IPR012349">
    <property type="entry name" value="Split_barrel_FMN-bd"/>
</dbReference>
<feature type="domain" description="Pyridoxamine 5'-phosphate oxidase N-terminal" evidence="2">
    <location>
        <begin position="7"/>
        <end position="131"/>
    </location>
</feature>
<dbReference type="PANTHER" id="PTHR35176:SF6">
    <property type="entry name" value="HEME OXYGENASE HI_0854-RELATED"/>
    <property type="match status" value="1"/>
</dbReference>
<dbReference type="InterPro" id="IPR052019">
    <property type="entry name" value="F420H2_bilvrd_red/Heme_oxyg"/>
</dbReference>
<dbReference type="GO" id="GO:0070967">
    <property type="term" value="F:coenzyme F420 binding"/>
    <property type="evidence" value="ECO:0007669"/>
    <property type="project" value="TreeGrafter"/>
</dbReference>
<dbReference type="Gene3D" id="2.30.110.10">
    <property type="entry name" value="Electron Transport, Fmn-binding Protein, Chain A"/>
    <property type="match status" value="1"/>
</dbReference>
<organism evidence="3 4">
    <name type="scientific">Flexivirga aerilata</name>
    <dbReference type="NCBI Taxonomy" id="1656889"/>
    <lineage>
        <taxon>Bacteria</taxon>
        <taxon>Bacillati</taxon>
        <taxon>Actinomycetota</taxon>
        <taxon>Actinomycetes</taxon>
        <taxon>Micrococcales</taxon>
        <taxon>Dermacoccaceae</taxon>
        <taxon>Flexivirga</taxon>
    </lineage>
</organism>
<dbReference type="InterPro" id="IPR011576">
    <property type="entry name" value="Pyridox_Oxase_N"/>
</dbReference>
<proteinExistence type="predicted"/>
<dbReference type="RefSeq" id="WP_171154635.1">
    <property type="nucleotide sequence ID" value="NZ_JABENB010000001.1"/>
</dbReference>
<evidence type="ECO:0000313" key="3">
    <source>
        <dbReference type="EMBL" id="NNG39676.1"/>
    </source>
</evidence>
<dbReference type="GO" id="GO:0005829">
    <property type="term" value="C:cytosol"/>
    <property type="evidence" value="ECO:0007669"/>
    <property type="project" value="TreeGrafter"/>
</dbReference>
<dbReference type="Pfam" id="PF01243">
    <property type="entry name" value="PNPOx_N"/>
    <property type="match status" value="1"/>
</dbReference>
<dbReference type="SUPFAM" id="SSF50475">
    <property type="entry name" value="FMN-binding split barrel"/>
    <property type="match status" value="1"/>
</dbReference>
<sequence>MALSPDTRQQFLAAPHVAALGVAEPGRAPLVVPIWYGYQPGGQPWILTEENSRKGKAIKAAGRFSLMVDTVTPRTMYVSVEGSVASIEAAGQQENADLAARYLTGAELDGYLAASQAMTGLVVIRLRPEHWVSADLTVQV</sequence>
<evidence type="ECO:0000256" key="1">
    <source>
        <dbReference type="ARBA" id="ARBA00023002"/>
    </source>
</evidence>
<evidence type="ECO:0000259" key="2">
    <source>
        <dbReference type="Pfam" id="PF01243"/>
    </source>
</evidence>
<dbReference type="AlphaFoldDB" id="A0A849AJH0"/>
<reference evidence="3 4" key="1">
    <citation type="submission" date="2020-05" db="EMBL/GenBank/DDBJ databases">
        <title>Flexivirga sp. ID2601S isolated from air conditioner.</title>
        <authorList>
            <person name="Kim D.H."/>
        </authorList>
    </citation>
    <scope>NUCLEOTIDE SEQUENCE [LARGE SCALE GENOMIC DNA]</scope>
    <source>
        <strain evidence="3 4">ID2601S</strain>
    </source>
</reference>
<dbReference type="GO" id="GO:0016627">
    <property type="term" value="F:oxidoreductase activity, acting on the CH-CH group of donors"/>
    <property type="evidence" value="ECO:0007669"/>
    <property type="project" value="TreeGrafter"/>
</dbReference>
<keyword evidence="4" id="KW-1185">Reference proteome</keyword>
<gene>
    <name evidence="3" type="ORF">HJ588_10380</name>
</gene>